<dbReference type="Proteomes" id="UP000290204">
    <property type="component" value="Unassembled WGS sequence"/>
</dbReference>
<keyword evidence="3" id="KW-1185">Reference proteome</keyword>
<name>A0A4V1M7J9_9BACT</name>
<keyword evidence="1" id="KW-0175">Coiled coil</keyword>
<dbReference type="OrthoDB" id="9773199at2"/>
<gene>
    <name evidence="2" type="ORF">ESA94_07585</name>
</gene>
<dbReference type="AlphaFoldDB" id="A0A4V1M7J9"/>
<proteinExistence type="predicted"/>
<evidence type="ECO:0000256" key="1">
    <source>
        <dbReference type="SAM" id="Coils"/>
    </source>
</evidence>
<comment type="caution">
    <text evidence="2">The sequence shown here is derived from an EMBL/GenBank/DDBJ whole genome shotgun (WGS) entry which is preliminary data.</text>
</comment>
<evidence type="ECO:0000313" key="2">
    <source>
        <dbReference type="EMBL" id="RXK60335.1"/>
    </source>
</evidence>
<dbReference type="EMBL" id="SDHW01000002">
    <property type="protein sequence ID" value="RXK60335.1"/>
    <property type="molecule type" value="Genomic_DNA"/>
</dbReference>
<dbReference type="SUPFAM" id="SSF56300">
    <property type="entry name" value="Metallo-dependent phosphatases"/>
    <property type="match status" value="1"/>
</dbReference>
<evidence type="ECO:0000313" key="3">
    <source>
        <dbReference type="Proteomes" id="UP000290204"/>
    </source>
</evidence>
<dbReference type="Gene3D" id="3.60.21.10">
    <property type="match status" value="1"/>
</dbReference>
<reference evidence="2 3" key="1">
    <citation type="submission" date="2019-01" db="EMBL/GenBank/DDBJ databases">
        <title>Lacibacter sp. strain TTM-7.</title>
        <authorList>
            <person name="Chen W.-M."/>
        </authorList>
    </citation>
    <scope>NUCLEOTIDE SEQUENCE [LARGE SCALE GENOMIC DNA]</scope>
    <source>
        <strain evidence="2 3">TTM-7</strain>
    </source>
</reference>
<feature type="coiled-coil region" evidence="1">
    <location>
        <begin position="265"/>
        <end position="304"/>
    </location>
</feature>
<organism evidence="2 3">
    <name type="scientific">Lacibacter luteus</name>
    <dbReference type="NCBI Taxonomy" id="2508719"/>
    <lineage>
        <taxon>Bacteria</taxon>
        <taxon>Pseudomonadati</taxon>
        <taxon>Bacteroidota</taxon>
        <taxon>Chitinophagia</taxon>
        <taxon>Chitinophagales</taxon>
        <taxon>Chitinophagaceae</taxon>
        <taxon>Lacibacter</taxon>
    </lineage>
</organism>
<dbReference type="InterPro" id="IPR029052">
    <property type="entry name" value="Metallo-depent_PP-like"/>
</dbReference>
<sequence>MRRLLQRLLTKPVMKIANRFSSKPDLQRVHDALSKLYTHTKEHPGKKGLIINADASVARFIIFSDQHKGAKDGRDDFMQAEPNYVAALDHYFNEGFQFISLGDSEELWENTVGPVKANNKLSTAAEKNFLDHKRYTKVFGNHDLFWHNDPFAGLQLLSMYRDTVKIYEAVLLQIKLPDKQFDIFLTHGHQGDGQSDGNPFSAWFVSRIWGPLQSYLNLNPNTPAASKELKTVHNRFMYEWSKQEQNPVLITGHTHQPVFASLTHLERLYKQLIEAKQQNNEAVIEKLNKEISFRQEEYDFVNSNYMNMRPYYFNTGCCCYSDGDITGIEITDGMIRLIKWKKNGVVSAREVLEEMKLADLPV</sequence>
<accession>A0A4V1M7J9</accession>
<protein>
    <submittedName>
        <fullName evidence="2">Metallophosphoesterase</fullName>
    </submittedName>
</protein>